<dbReference type="EMBL" id="PRLG01000018">
    <property type="protein sequence ID" value="PYY29175.1"/>
    <property type="molecule type" value="Genomic_DNA"/>
</dbReference>
<dbReference type="Pfam" id="PF00756">
    <property type="entry name" value="Esterase"/>
    <property type="match status" value="1"/>
</dbReference>
<name>A0A2W0CLN5_9BACL</name>
<dbReference type="RefSeq" id="WP_110758300.1">
    <property type="nucleotide sequence ID" value="NZ_PRLG01000018.1"/>
</dbReference>
<proteinExistence type="inferred from homology"/>
<reference evidence="3 4" key="1">
    <citation type="submission" date="2018-01" db="EMBL/GenBank/DDBJ databases">
        <title>Genome sequence of the PGP bacterium Paenibacillus illinoisensis E3.</title>
        <authorList>
            <person name="Rolli E."/>
            <person name="Marasco R."/>
            <person name="Bessem C."/>
            <person name="Michoud G."/>
            <person name="Gaiarsa S."/>
            <person name="Borin S."/>
            <person name="Daffonchio D."/>
        </authorList>
    </citation>
    <scope>NUCLEOTIDE SEQUENCE [LARGE SCALE GENOMIC DNA]</scope>
    <source>
        <strain evidence="3 4">E3</strain>
    </source>
</reference>
<evidence type="ECO:0000256" key="1">
    <source>
        <dbReference type="ARBA" id="ARBA00005622"/>
    </source>
</evidence>
<dbReference type="InterPro" id="IPR000801">
    <property type="entry name" value="Esterase-like"/>
</dbReference>
<dbReference type="InterPro" id="IPR029058">
    <property type="entry name" value="AB_hydrolase_fold"/>
</dbReference>
<dbReference type="PANTHER" id="PTHR40841:SF2">
    <property type="entry name" value="SIDEROPHORE-DEGRADING ESTERASE (EUROFUNG)"/>
    <property type="match status" value="1"/>
</dbReference>
<dbReference type="AlphaFoldDB" id="A0A2W0CLN5"/>
<dbReference type="Proteomes" id="UP000247459">
    <property type="component" value="Unassembled WGS sequence"/>
</dbReference>
<protein>
    <submittedName>
        <fullName evidence="3">Paebacillibactin esterase</fullName>
        <ecNumber evidence="3">3.1.2.12</ecNumber>
    </submittedName>
</protein>
<dbReference type="EC" id="3.1.2.12" evidence="3"/>
<gene>
    <name evidence="3" type="primary">paeG</name>
    <name evidence="3" type="ORF">PIL02S_02119</name>
</gene>
<evidence type="ECO:0000313" key="4">
    <source>
        <dbReference type="Proteomes" id="UP000247459"/>
    </source>
</evidence>
<evidence type="ECO:0000313" key="3">
    <source>
        <dbReference type="EMBL" id="PYY29175.1"/>
    </source>
</evidence>
<dbReference type="Gene3D" id="3.40.50.1820">
    <property type="entry name" value="alpha/beta hydrolase"/>
    <property type="match status" value="1"/>
</dbReference>
<accession>A0A2W0CLN5</accession>
<organism evidence="3 4">
    <name type="scientific">Paenibacillus illinoisensis</name>
    <dbReference type="NCBI Taxonomy" id="59845"/>
    <lineage>
        <taxon>Bacteria</taxon>
        <taxon>Bacillati</taxon>
        <taxon>Bacillota</taxon>
        <taxon>Bacilli</taxon>
        <taxon>Bacillales</taxon>
        <taxon>Paenibacillaceae</taxon>
        <taxon>Paenibacillus</taxon>
    </lineage>
</organism>
<dbReference type="SUPFAM" id="SSF53474">
    <property type="entry name" value="alpha/beta-Hydrolases"/>
    <property type="match status" value="1"/>
</dbReference>
<sequence>MTFQPNQSVSGTLEQMTRSAVPIPRSEQWTMKSRAGNHAYQIMVYQPAEAAPPSGYPVIYLLDANSVFGTMVEAARIQGRRPEKTGALPAIIVGIGYPTAAAFSPHRYYDFTPQATTEYTHKSDGTILPEQGGADAFLQFIEEELKPDMEQQFNIDRNRQAIFGHSLGGLFVLHTLFTKPDAFRYYIAGSPSLHWNQKVMLAEEQEFIAGLEQHPINVKVWIGMGEQEKNHPARNNDKASALTERLTALKHPGLDIQYTEFEEENHVSVLPFLISRTIRLACSPEA</sequence>
<dbReference type="GO" id="GO:0018738">
    <property type="term" value="F:S-formylglutathione hydrolase activity"/>
    <property type="evidence" value="ECO:0007669"/>
    <property type="project" value="UniProtKB-EC"/>
</dbReference>
<dbReference type="InterPro" id="IPR052558">
    <property type="entry name" value="Siderophore_Hydrolase_D"/>
</dbReference>
<comment type="caution">
    <text evidence="3">The sequence shown here is derived from an EMBL/GenBank/DDBJ whole genome shotgun (WGS) entry which is preliminary data.</text>
</comment>
<dbReference type="OrthoDB" id="9784036at2"/>
<evidence type="ECO:0000256" key="2">
    <source>
        <dbReference type="ARBA" id="ARBA00022801"/>
    </source>
</evidence>
<keyword evidence="2 3" id="KW-0378">Hydrolase</keyword>
<dbReference type="PANTHER" id="PTHR40841">
    <property type="entry name" value="SIDEROPHORE TRIACETYLFUSARININE C ESTERASE"/>
    <property type="match status" value="1"/>
</dbReference>
<comment type="similarity">
    <text evidence="1">Belongs to the esterase D family.</text>
</comment>